<dbReference type="InterPro" id="IPR007428">
    <property type="entry name" value="MlaA"/>
</dbReference>
<feature type="signal peptide" evidence="3">
    <location>
        <begin position="1"/>
        <end position="22"/>
    </location>
</feature>
<dbReference type="EMBL" id="FOUA01000001">
    <property type="protein sequence ID" value="SFL61927.1"/>
    <property type="molecule type" value="Genomic_DNA"/>
</dbReference>
<feature type="chain" id="PRO_5010473002" evidence="3">
    <location>
        <begin position="23"/>
        <end position="279"/>
    </location>
</feature>
<dbReference type="Proteomes" id="UP000186904">
    <property type="component" value="Unassembled WGS sequence"/>
</dbReference>
<dbReference type="Pfam" id="PF04333">
    <property type="entry name" value="MlaA"/>
    <property type="match status" value="1"/>
</dbReference>
<dbReference type="EMBL" id="FOGN01000001">
    <property type="protein sequence ID" value="SER66029.1"/>
    <property type="molecule type" value="Genomic_DNA"/>
</dbReference>
<accession>A0A1H9R1U5</accession>
<dbReference type="PANTHER" id="PTHR30035">
    <property type="entry name" value="LIPOPROTEIN VACJ-RELATED"/>
    <property type="match status" value="1"/>
</dbReference>
<evidence type="ECO:0000313" key="6">
    <source>
        <dbReference type="Proteomes" id="UP000186599"/>
    </source>
</evidence>
<evidence type="ECO:0000313" key="5">
    <source>
        <dbReference type="EMBL" id="SFL61927.1"/>
    </source>
</evidence>
<dbReference type="PANTHER" id="PTHR30035:SF3">
    <property type="entry name" value="INTERMEMBRANE PHOSPHOLIPID TRANSPORT SYSTEM LIPOPROTEIN MLAA"/>
    <property type="match status" value="1"/>
</dbReference>
<protein>
    <submittedName>
        <fullName evidence="4">Phospholipid-binding lipoprotein MlaA</fullName>
    </submittedName>
</protein>
<comment type="similarity">
    <text evidence="1">Belongs to the MlaA family.</text>
</comment>
<dbReference type="PRINTS" id="PR01805">
    <property type="entry name" value="VACJLIPOPROT"/>
</dbReference>
<proteinExistence type="inferred from homology"/>
<evidence type="ECO:0000256" key="2">
    <source>
        <dbReference type="ARBA" id="ARBA00022729"/>
    </source>
</evidence>
<reference evidence="6 7" key="1">
    <citation type="submission" date="2016-10" db="EMBL/GenBank/DDBJ databases">
        <authorList>
            <person name="de Groot N.N."/>
        </authorList>
    </citation>
    <scope>NUCLEOTIDE SEQUENCE [LARGE SCALE GENOMIC DNA]</scope>
    <source>
        <strain evidence="5 6">CGMCC 1.9095</strain>
        <strain evidence="4 7">DSM 22558</strain>
    </source>
</reference>
<dbReference type="AlphaFoldDB" id="A0A1H9R1U5"/>
<keyword evidence="6" id="KW-1185">Reference proteome</keyword>
<keyword evidence="4" id="KW-0449">Lipoprotein</keyword>
<dbReference type="RefSeq" id="WP_235818235.1">
    <property type="nucleotide sequence ID" value="NZ_FOGN01000001.1"/>
</dbReference>
<keyword evidence="2 3" id="KW-0732">Signal</keyword>
<evidence type="ECO:0000256" key="3">
    <source>
        <dbReference type="SAM" id="SignalP"/>
    </source>
</evidence>
<organism evidence="4 7">
    <name type="scientific">Halopseudomonas bauzanensis</name>
    <dbReference type="NCBI Taxonomy" id="653930"/>
    <lineage>
        <taxon>Bacteria</taxon>
        <taxon>Pseudomonadati</taxon>
        <taxon>Pseudomonadota</taxon>
        <taxon>Gammaproteobacteria</taxon>
        <taxon>Pseudomonadales</taxon>
        <taxon>Pseudomonadaceae</taxon>
        <taxon>Halopseudomonas</taxon>
    </lineage>
</organism>
<evidence type="ECO:0000313" key="7">
    <source>
        <dbReference type="Proteomes" id="UP000186904"/>
    </source>
</evidence>
<evidence type="ECO:0000256" key="1">
    <source>
        <dbReference type="ARBA" id="ARBA00010634"/>
    </source>
</evidence>
<sequence length="279" mass="31244">MIRLSPSLLVAGTLLTSLAVHAQTTETEGSRNMLERAGVATQAQTANAVPPYRDALDGLTIDTEGTNYQFERSSLDALKIHDPIEGFNRRVYRFNGQFDEYVYLPVVDAYEWATPRFVRTGVSNVFANLADVPNLANSLAQGKLKKGARTTARLLFNTTLGVLGLFDVAKAMGLPQESEDFGQTLGFYGVPTGPYLVLPLLGPSTLRDTAGKAVDWSIEDAAAYLDNRRYMNQHPWSYGLYAVNLRYINGFRYGSLDSPFEYDQVRYFYIKLRELQIRR</sequence>
<dbReference type="Proteomes" id="UP000186599">
    <property type="component" value="Unassembled WGS sequence"/>
</dbReference>
<dbReference type="GO" id="GO:0016020">
    <property type="term" value="C:membrane"/>
    <property type="evidence" value="ECO:0007669"/>
    <property type="project" value="InterPro"/>
</dbReference>
<gene>
    <name evidence="5" type="ORF">SAMN04487855_0396</name>
    <name evidence="4" type="ORF">SAMN05216589_1230</name>
</gene>
<dbReference type="STRING" id="653930.SAMN05216589_1230"/>
<name>A0A1H9R1U5_9GAMM</name>
<dbReference type="GO" id="GO:0120010">
    <property type="term" value="P:intermembrane phospholipid transfer"/>
    <property type="evidence" value="ECO:0007669"/>
    <property type="project" value="TreeGrafter"/>
</dbReference>
<evidence type="ECO:0000313" key="4">
    <source>
        <dbReference type="EMBL" id="SER66029.1"/>
    </source>
</evidence>